<dbReference type="InterPro" id="IPR036291">
    <property type="entry name" value="NAD(P)-bd_dom_sf"/>
</dbReference>
<dbReference type="Pfam" id="PF05368">
    <property type="entry name" value="NmrA"/>
    <property type="match status" value="1"/>
</dbReference>
<dbReference type="PANTHER" id="PTHR42748">
    <property type="entry name" value="NITROGEN METABOLITE REPRESSION PROTEIN NMRA FAMILY MEMBER"/>
    <property type="match status" value="1"/>
</dbReference>
<evidence type="ECO:0000256" key="1">
    <source>
        <dbReference type="ARBA" id="ARBA00006328"/>
    </source>
</evidence>
<sequence length="148" mass="16914">MTYTILRPVTFFENLSGDIHGKGFARMWEQLGQKKLQFVATHDIGWFAAQSFLNPDEYRNKAVTLVGDELTQPEAETIFRKVVGTSMPMSPCPIASAVKLVLKDTVGDMFKWFKAEGYGGDLETCRRTYPEMQNFGVWLEDNKGRWVH</sequence>
<gene>
    <name evidence="4" type="ORF">PG991_015734</name>
</gene>
<comment type="similarity">
    <text evidence="1">Belongs to the NmrA-type oxidoreductase family.</text>
</comment>
<evidence type="ECO:0000313" key="5">
    <source>
        <dbReference type="Proteomes" id="UP001396898"/>
    </source>
</evidence>
<dbReference type="PANTHER" id="PTHR42748:SF7">
    <property type="entry name" value="NMRA LIKE REDOX SENSOR 1-RELATED"/>
    <property type="match status" value="1"/>
</dbReference>
<proteinExistence type="inferred from homology"/>
<reference evidence="4 5" key="1">
    <citation type="submission" date="2023-01" db="EMBL/GenBank/DDBJ databases">
        <title>Analysis of 21 Apiospora genomes using comparative genomics revels a genus with tremendous synthesis potential of carbohydrate active enzymes and secondary metabolites.</title>
        <authorList>
            <person name="Sorensen T."/>
        </authorList>
    </citation>
    <scope>NUCLEOTIDE SEQUENCE [LARGE SCALE GENOMIC DNA]</scope>
    <source>
        <strain evidence="4 5">CBS 20057</strain>
    </source>
</reference>
<dbReference type="Gene3D" id="3.90.25.10">
    <property type="entry name" value="UDP-galactose 4-epimerase, domain 1"/>
    <property type="match status" value="1"/>
</dbReference>
<comment type="caution">
    <text evidence="4">The sequence shown here is derived from an EMBL/GenBank/DDBJ whole genome shotgun (WGS) entry which is preliminary data.</text>
</comment>
<evidence type="ECO:0000259" key="3">
    <source>
        <dbReference type="Pfam" id="PF05368"/>
    </source>
</evidence>
<feature type="domain" description="NmrA-like" evidence="3">
    <location>
        <begin position="34"/>
        <end position="126"/>
    </location>
</feature>
<organism evidence="4 5">
    <name type="scientific">Apiospora marii</name>
    <dbReference type="NCBI Taxonomy" id="335849"/>
    <lineage>
        <taxon>Eukaryota</taxon>
        <taxon>Fungi</taxon>
        <taxon>Dikarya</taxon>
        <taxon>Ascomycota</taxon>
        <taxon>Pezizomycotina</taxon>
        <taxon>Sordariomycetes</taxon>
        <taxon>Xylariomycetidae</taxon>
        <taxon>Amphisphaeriales</taxon>
        <taxon>Apiosporaceae</taxon>
        <taxon>Apiospora</taxon>
    </lineage>
</organism>
<dbReference type="Proteomes" id="UP001396898">
    <property type="component" value="Unassembled WGS sequence"/>
</dbReference>
<evidence type="ECO:0000256" key="2">
    <source>
        <dbReference type="ARBA" id="ARBA00022857"/>
    </source>
</evidence>
<dbReference type="InterPro" id="IPR008030">
    <property type="entry name" value="NmrA-like"/>
</dbReference>
<keyword evidence="2" id="KW-0521">NADP</keyword>
<evidence type="ECO:0000313" key="4">
    <source>
        <dbReference type="EMBL" id="KAK7996267.1"/>
    </source>
</evidence>
<dbReference type="Gene3D" id="3.40.50.720">
    <property type="entry name" value="NAD(P)-binding Rossmann-like Domain"/>
    <property type="match status" value="1"/>
</dbReference>
<dbReference type="SUPFAM" id="SSF51735">
    <property type="entry name" value="NAD(P)-binding Rossmann-fold domains"/>
    <property type="match status" value="1"/>
</dbReference>
<protein>
    <recommendedName>
        <fullName evidence="3">NmrA-like domain-containing protein</fullName>
    </recommendedName>
</protein>
<keyword evidence="5" id="KW-1185">Reference proteome</keyword>
<dbReference type="InterPro" id="IPR051164">
    <property type="entry name" value="NmrA-like_oxidored"/>
</dbReference>
<dbReference type="EMBL" id="JAQQWI010000022">
    <property type="protein sequence ID" value="KAK7996267.1"/>
    <property type="molecule type" value="Genomic_DNA"/>
</dbReference>
<accession>A0ABR1R2H7</accession>
<name>A0ABR1R2H7_9PEZI</name>